<feature type="region of interest" description="Disordered" evidence="1">
    <location>
        <begin position="108"/>
        <end position="130"/>
    </location>
</feature>
<comment type="caution">
    <text evidence="2">The sequence shown here is derived from an EMBL/GenBank/DDBJ whole genome shotgun (WGS) entry which is preliminary data.</text>
</comment>
<organism evidence="2 3">
    <name type="scientific">Mycena pura</name>
    <dbReference type="NCBI Taxonomy" id="153505"/>
    <lineage>
        <taxon>Eukaryota</taxon>
        <taxon>Fungi</taxon>
        <taxon>Dikarya</taxon>
        <taxon>Basidiomycota</taxon>
        <taxon>Agaricomycotina</taxon>
        <taxon>Agaricomycetes</taxon>
        <taxon>Agaricomycetidae</taxon>
        <taxon>Agaricales</taxon>
        <taxon>Marasmiineae</taxon>
        <taxon>Mycenaceae</taxon>
        <taxon>Mycena</taxon>
    </lineage>
</organism>
<name>A0AAD6Y4V4_9AGAR</name>
<sequence>MPPGDGPLWPYFHKSKDKPNGSHHRATHWRCIDAKRPQNEPTGDKNEDENENNGSVPTARVRRRGSSWLPTTRALANLFGGAIAWPFGRPARRAKVVSEEALYMELLAAEHSDEEPDAGALEGSGDDYSE</sequence>
<dbReference type="Proteomes" id="UP001219525">
    <property type="component" value="Unassembled WGS sequence"/>
</dbReference>
<dbReference type="AlphaFoldDB" id="A0AAD6Y4V4"/>
<reference evidence="2" key="1">
    <citation type="submission" date="2023-03" db="EMBL/GenBank/DDBJ databases">
        <title>Massive genome expansion in bonnet fungi (Mycena s.s.) driven by repeated elements and novel gene families across ecological guilds.</title>
        <authorList>
            <consortium name="Lawrence Berkeley National Laboratory"/>
            <person name="Harder C.B."/>
            <person name="Miyauchi S."/>
            <person name="Viragh M."/>
            <person name="Kuo A."/>
            <person name="Thoen E."/>
            <person name="Andreopoulos B."/>
            <person name="Lu D."/>
            <person name="Skrede I."/>
            <person name="Drula E."/>
            <person name="Henrissat B."/>
            <person name="Morin E."/>
            <person name="Kohler A."/>
            <person name="Barry K."/>
            <person name="LaButti K."/>
            <person name="Morin E."/>
            <person name="Salamov A."/>
            <person name="Lipzen A."/>
            <person name="Mereny Z."/>
            <person name="Hegedus B."/>
            <person name="Baldrian P."/>
            <person name="Stursova M."/>
            <person name="Weitz H."/>
            <person name="Taylor A."/>
            <person name="Grigoriev I.V."/>
            <person name="Nagy L.G."/>
            <person name="Martin F."/>
            <person name="Kauserud H."/>
        </authorList>
    </citation>
    <scope>NUCLEOTIDE SEQUENCE</scope>
    <source>
        <strain evidence="2">9144</strain>
    </source>
</reference>
<dbReference type="EMBL" id="JARJCW010000130">
    <property type="protein sequence ID" value="KAJ7191607.1"/>
    <property type="molecule type" value="Genomic_DNA"/>
</dbReference>
<accession>A0AAD6Y4V4</accession>
<feature type="region of interest" description="Disordered" evidence="1">
    <location>
        <begin position="1"/>
        <end position="66"/>
    </location>
</feature>
<evidence type="ECO:0000313" key="2">
    <source>
        <dbReference type="EMBL" id="KAJ7191607.1"/>
    </source>
</evidence>
<protein>
    <submittedName>
        <fullName evidence="2">Uncharacterized protein</fullName>
    </submittedName>
</protein>
<feature type="compositionally biased region" description="Basic residues" evidence="1">
    <location>
        <begin position="13"/>
        <end position="28"/>
    </location>
</feature>
<feature type="compositionally biased region" description="Basic and acidic residues" evidence="1">
    <location>
        <begin position="30"/>
        <end position="45"/>
    </location>
</feature>
<evidence type="ECO:0000256" key="1">
    <source>
        <dbReference type="SAM" id="MobiDB-lite"/>
    </source>
</evidence>
<gene>
    <name evidence="2" type="ORF">GGX14DRAFT_600008</name>
</gene>
<proteinExistence type="predicted"/>
<keyword evidence="3" id="KW-1185">Reference proteome</keyword>
<evidence type="ECO:0000313" key="3">
    <source>
        <dbReference type="Proteomes" id="UP001219525"/>
    </source>
</evidence>